<protein>
    <submittedName>
        <fullName evidence="3">Uncharacterized protein LOC107475226</fullName>
    </submittedName>
</protein>
<dbReference type="Proteomes" id="UP000515211">
    <property type="component" value="Chromosome 2"/>
</dbReference>
<dbReference type="SUPFAM" id="SSF56672">
    <property type="entry name" value="DNA/RNA polymerases"/>
    <property type="match status" value="1"/>
</dbReference>
<reference evidence="3" key="2">
    <citation type="submission" date="2025-08" db="UniProtKB">
        <authorList>
            <consortium name="RefSeq"/>
        </authorList>
    </citation>
    <scope>IDENTIFICATION</scope>
    <source>
        <tissue evidence="3">Whole plant</tissue>
    </source>
</reference>
<accession>A0A6P4CG65</accession>
<keyword evidence="2" id="KW-1185">Reference proteome</keyword>
<dbReference type="PROSITE" id="PS50878">
    <property type="entry name" value="RT_POL"/>
    <property type="match status" value="1"/>
</dbReference>
<dbReference type="InterPro" id="IPR000477">
    <property type="entry name" value="RT_dom"/>
</dbReference>
<evidence type="ECO:0000313" key="2">
    <source>
        <dbReference type="Proteomes" id="UP000515211"/>
    </source>
</evidence>
<dbReference type="InterPro" id="IPR043502">
    <property type="entry name" value="DNA/RNA_pol_sf"/>
</dbReference>
<organism evidence="2 3">
    <name type="scientific">Arachis duranensis</name>
    <name type="common">Wild peanut</name>
    <dbReference type="NCBI Taxonomy" id="130453"/>
    <lineage>
        <taxon>Eukaryota</taxon>
        <taxon>Viridiplantae</taxon>
        <taxon>Streptophyta</taxon>
        <taxon>Embryophyta</taxon>
        <taxon>Tracheophyta</taxon>
        <taxon>Spermatophyta</taxon>
        <taxon>Magnoliopsida</taxon>
        <taxon>eudicotyledons</taxon>
        <taxon>Gunneridae</taxon>
        <taxon>Pentapetalae</taxon>
        <taxon>rosids</taxon>
        <taxon>fabids</taxon>
        <taxon>Fabales</taxon>
        <taxon>Fabaceae</taxon>
        <taxon>Papilionoideae</taxon>
        <taxon>50 kb inversion clade</taxon>
        <taxon>dalbergioids sensu lato</taxon>
        <taxon>Dalbergieae</taxon>
        <taxon>Pterocarpus clade</taxon>
        <taxon>Arachis</taxon>
    </lineage>
</organism>
<dbReference type="GeneID" id="107475226"/>
<evidence type="ECO:0000259" key="1">
    <source>
        <dbReference type="PROSITE" id="PS50878"/>
    </source>
</evidence>
<feature type="domain" description="Reverse transcriptase" evidence="1">
    <location>
        <begin position="1"/>
        <end position="271"/>
    </location>
</feature>
<dbReference type="RefSeq" id="XP_015950345.1">
    <property type="nucleotide sequence ID" value="XM_016094859.1"/>
</dbReference>
<reference evidence="2" key="1">
    <citation type="journal article" date="2016" name="Nat. Genet.">
        <title>The genome sequences of Arachis duranensis and Arachis ipaensis, the diploid ancestors of cultivated peanut.</title>
        <authorList>
            <person name="Bertioli D.J."/>
            <person name="Cannon S.B."/>
            <person name="Froenicke L."/>
            <person name="Huang G."/>
            <person name="Farmer A.D."/>
            <person name="Cannon E.K."/>
            <person name="Liu X."/>
            <person name="Gao D."/>
            <person name="Clevenger J."/>
            <person name="Dash S."/>
            <person name="Ren L."/>
            <person name="Moretzsohn M.C."/>
            <person name="Shirasawa K."/>
            <person name="Huang W."/>
            <person name="Vidigal B."/>
            <person name="Abernathy B."/>
            <person name="Chu Y."/>
            <person name="Niederhuth C.E."/>
            <person name="Umale P."/>
            <person name="Araujo A.C."/>
            <person name="Kozik A."/>
            <person name="Kim K.D."/>
            <person name="Burow M.D."/>
            <person name="Varshney R.K."/>
            <person name="Wang X."/>
            <person name="Zhang X."/>
            <person name="Barkley N."/>
            <person name="Guimaraes P.M."/>
            <person name="Isobe S."/>
            <person name="Guo B."/>
            <person name="Liao B."/>
            <person name="Stalker H.T."/>
            <person name="Schmitz R.J."/>
            <person name="Scheffler B.E."/>
            <person name="Leal-Bertioli S.C."/>
            <person name="Xun X."/>
            <person name="Jackson S.A."/>
            <person name="Michelmore R."/>
            <person name="Ozias-Akins P."/>
        </authorList>
    </citation>
    <scope>NUCLEOTIDE SEQUENCE [LARGE SCALE GENOMIC DNA]</scope>
    <source>
        <strain evidence="2">cv. V14167</strain>
    </source>
</reference>
<dbReference type="CDD" id="cd01650">
    <property type="entry name" value="RT_nLTR_like"/>
    <property type="match status" value="1"/>
</dbReference>
<proteinExistence type="predicted"/>
<dbReference type="Pfam" id="PF13966">
    <property type="entry name" value="zf-RVT"/>
    <property type="match status" value="1"/>
</dbReference>
<dbReference type="AlphaFoldDB" id="A0A6P4CG65"/>
<dbReference type="InterPro" id="IPR026960">
    <property type="entry name" value="RVT-Znf"/>
</dbReference>
<evidence type="ECO:0000313" key="3">
    <source>
        <dbReference type="RefSeq" id="XP_015950345.1"/>
    </source>
</evidence>
<sequence length="657" mass="74893">MPKQANLTWVALVHKEGGNNDLKHYRPISMVGCVYKVISELLANKMRPFMPRLVGEVQSAFVGGRKILDRTLIACEVVNWVRKKRVPAWIVKLDFQKAYDRVRWSFVEKVLLNMGFGVKWRGWVQACLKASMSILVNGCPTKLFISERGLRQGDPISPFLFVLIGEILNSTMCRLREKGLLKPLEVGRNRVKLSHLQFADDTILFCPCELETIRGYRRLLKGFEMMTGMKINFRKSAIIGLNCDEEVVDMACDVLGCSKANLPIKYLGIPLGANPKRTKTWRPVINKIEERLSGWKGKLLSKAGKLVLIKAVINNLPMYYLSIFRMSVTVAKKLCLCNVVSFGESLNLIGLEGCGSGGVWTNVMQIGGKNKELLGVFREGLQLIIGNGNRTSFWHSGWINGGALKDRFPKLFSVALDKDCHISDCGIWDGLSWVWQFQWRCQLWQWEQEEVQELLNFLPKLGTFRGGEDSVAWQFESSGSFSMNSFLQTYLNQQGQSVGVVGSSGFSKLWKGPTLPRVKLLCWFVMHEKLNTRERLFSCGVVPQPERVLCGKLPESVHHLFFGCEQAWKVWSFVLKEFNVMWGWPGESLKCFESCFGRNVPNNYKERWVLCFFAVIWSLWKGRNKMIFNEELFSVESAINEVVVCVNYWSRPLAPLG</sequence>
<dbReference type="PANTHER" id="PTHR33116">
    <property type="entry name" value="REVERSE TRANSCRIPTASE ZINC-BINDING DOMAIN-CONTAINING PROTEIN-RELATED-RELATED"/>
    <property type="match status" value="1"/>
</dbReference>
<dbReference type="KEGG" id="adu:107475226"/>
<dbReference type="PANTHER" id="PTHR33116:SF78">
    <property type="entry name" value="OS12G0587133 PROTEIN"/>
    <property type="match status" value="1"/>
</dbReference>
<gene>
    <name evidence="3" type="primary">LOC107475226</name>
</gene>
<name>A0A6P4CG65_ARADU</name>
<dbReference type="Pfam" id="PF00078">
    <property type="entry name" value="RVT_1"/>
    <property type="match status" value="1"/>
</dbReference>